<evidence type="ECO:0000259" key="14">
    <source>
        <dbReference type="PROSITE" id="PS51749"/>
    </source>
</evidence>
<evidence type="ECO:0000256" key="9">
    <source>
        <dbReference type="ARBA" id="ARBA00023118"/>
    </source>
</evidence>
<comment type="caution">
    <text evidence="15">The sequence shown here is derived from an EMBL/GenBank/DDBJ whole genome shotgun (WGS) entry which is preliminary data.</text>
</comment>
<dbReference type="NCBIfam" id="TIGR01865">
    <property type="entry name" value="cas_Csn1"/>
    <property type="match status" value="1"/>
</dbReference>
<keyword evidence="3 13" id="KW-0540">Nuclease</keyword>
<dbReference type="EC" id="3.1.-.-" evidence="13"/>
<comment type="function">
    <text evidence="13">CRISPR (clustered regularly interspaced short palindromic repeat) is an adaptive immune system that provides protection against mobile genetic elements (viruses, transposable elements and conjugative plasmids). CRISPR clusters contain spacers, sequences complementary to antecedent mobile elements, and target invading nucleic acids. CRISPR clusters are transcribed and processed into CRISPR RNA (crRNA). In type II CRISPR systems correct processing of pre-crRNA requires a trans-encoded small RNA (tracrRNA), endogenous ribonuclease 3 (rnc) and this protein. The tracrRNA serves as a guide for ribonuclease 3-aided processing of pre-crRNA. Subsequently Cas9/crRNA/tracrRNA endonucleolytically cleaves linear or circular dsDNA target complementary to the spacer; Cas9 is inactive in the absence of the 2 guide RNAs (gRNA). Cas9 recognizes the protospacer adjacent motif (PAM) in the CRISPR repeat sequences to help distinguish self versus nonself, as targets within the bacterial CRISPR locus do not have PAMs. PAM recognition is also required for catalytic activity.</text>
</comment>
<feature type="binding site" evidence="13">
    <location>
        <position position="10"/>
    </location>
    <ligand>
        <name>Mg(2+)</name>
        <dbReference type="ChEBI" id="CHEBI:18420"/>
        <label>2</label>
    </ligand>
</feature>
<dbReference type="PROSITE" id="PS51749">
    <property type="entry name" value="HNH_CAS9"/>
    <property type="match status" value="1"/>
</dbReference>
<keyword evidence="11" id="KW-0464">Manganese</keyword>
<keyword evidence="4 13" id="KW-0479">Metal-binding</keyword>
<evidence type="ECO:0000313" key="15">
    <source>
        <dbReference type="EMBL" id="MDT2598864.1"/>
    </source>
</evidence>
<comment type="subunit">
    <text evidence="12 13">Monomer. Binds crRNA and tracrRNA.</text>
</comment>
<gene>
    <name evidence="13 15" type="primary">cas9</name>
    <name evidence="15" type="ORF">P7D85_03705</name>
</gene>
<name>A0ABU3EVG2_9ENTE</name>
<dbReference type="InterPro" id="IPR032237">
    <property type="entry name" value="Cas9_PI"/>
</dbReference>
<keyword evidence="9 13" id="KW-0051">Antiviral defense</keyword>
<dbReference type="InterPro" id="IPR028629">
    <property type="entry name" value="Cas9"/>
</dbReference>
<dbReference type="RefSeq" id="WP_311820952.1">
    <property type="nucleotide sequence ID" value="NZ_JARPYF010000001.1"/>
</dbReference>
<feature type="active site" description="Proton acceptor for HNH nuclease domain" evidence="13">
    <location>
        <position position="846"/>
    </location>
</feature>
<comment type="cofactor">
    <cofactor evidence="1 13">
        <name>Mg(2+)</name>
        <dbReference type="ChEBI" id="CHEBI:18420"/>
    </cofactor>
</comment>
<dbReference type="GO" id="GO:0004519">
    <property type="term" value="F:endonuclease activity"/>
    <property type="evidence" value="ECO:0007669"/>
    <property type="project" value="UniProtKB-KW"/>
</dbReference>
<dbReference type="InterPro" id="IPR033114">
    <property type="entry name" value="HNH_CAS9"/>
</dbReference>
<proteinExistence type="inferred from homology"/>
<dbReference type="InterPro" id="IPR003615">
    <property type="entry name" value="HNH_nuc"/>
</dbReference>
<feature type="domain" description="HNH Cas9-type" evidence="14">
    <location>
        <begin position="776"/>
        <end position="928"/>
    </location>
</feature>
<evidence type="ECO:0000256" key="6">
    <source>
        <dbReference type="ARBA" id="ARBA00022801"/>
    </source>
</evidence>
<dbReference type="Pfam" id="PF16592">
    <property type="entry name" value="Cas9_REC"/>
    <property type="match status" value="1"/>
</dbReference>
<evidence type="ECO:0000256" key="3">
    <source>
        <dbReference type="ARBA" id="ARBA00022722"/>
    </source>
</evidence>
<dbReference type="Pfam" id="PF13395">
    <property type="entry name" value="HNH_4"/>
    <property type="match status" value="1"/>
</dbReference>
<reference evidence="15 16" key="1">
    <citation type="submission" date="2023-03" db="EMBL/GenBank/DDBJ databases">
        <authorList>
            <person name="Shen W."/>
            <person name="Cai J."/>
        </authorList>
    </citation>
    <scope>NUCLEOTIDE SEQUENCE [LARGE SCALE GENOMIC DNA]</scope>
    <source>
        <strain evidence="15 16">D6-4</strain>
    </source>
</reference>
<keyword evidence="7 13" id="KW-0460">Magnesium</keyword>
<feature type="binding site" evidence="13">
    <location>
        <position position="987"/>
    </location>
    <ligand>
        <name>Mg(2+)</name>
        <dbReference type="ChEBI" id="CHEBI:18420"/>
        <label>2</label>
    </ligand>
</feature>
<feature type="binding site" evidence="13">
    <location>
        <position position="772"/>
    </location>
    <ligand>
        <name>Mg(2+)</name>
        <dbReference type="ChEBI" id="CHEBI:18420"/>
        <label>1</label>
    </ligand>
</feature>
<evidence type="ECO:0000256" key="13">
    <source>
        <dbReference type="HAMAP-Rule" id="MF_01480"/>
    </source>
</evidence>
<organism evidence="15 16">
    <name type="scientific">Enterococcus hulanensis</name>
    <dbReference type="NCBI Taxonomy" id="2559929"/>
    <lineage>
        <taxon>Bacteria</taxon>
        <taxon>Bacillati</taxon>
        <taxon>Bacillota</taxon>
        <taxon>Bacilli</taxon>
        <taxon>Lactobacillales</taxon>
        <taxon>Enterococcaceae</taxon>
        <taxon>Enterococcus</taxon>
    </lineage>
</organism>
<dbReference type="Proteomes" id="UP001252875">
    <property type="component" value="Unassembled WGS sequence"/>
</dbReference>
<evidence type="ECO:0000313" key="16">
    <source>
        <dbReference type="Proteomes" id="UP001252875"/>
    </source>
</evidence>
<comment type="similarity">
    <text evidence="2">Belongs to the CRISPR-associated protein Cas9 family. Subtype II-A subfamily.</text>
</comment>
<dbReference type="Pfam" id="PF16595">
    <property type="entry name" value="Cas9_PI"/>
    <property type="match status" value="1"/>
</dbReference>
<feature type="binding site" evidence="13">
    <location>
        <position position="768"/>
    </location>
    <ligand>
        <name>Mg(2+)</name>
        <dbReference type="ChEBI" id="CHEBI:18420"/>
        <label>1</label>
    </ligand>
</feature>
<keyword evidence="16" id="KW-1185">Reference proteome</keyword>
<comment type="similarity">
    <text evidence="13">Belongs to the CRISPR-associated Cas9 family.</text>
</comment>
<dbReference type="EMBL" id="JARPYI010000001">
    <property type="protein sequence ID" value="MDT2598864.1"/>
    <property type="molecule type" value="Genomic_DNA"/>
</dbReference>
<evidence type="ECO:0000256" key="7">
    <source>
        <dbReference type="ARBA" id="ARBA00022842"/>
    </source>
</evidence>
<keyword evidence="5 13" id="KW-0255">Endonuclease</keyword>
<evidence type="ECO:0000256" key="5">
    <source>
        <dbReference type="ARBA" id="ARBA00022759"/>
    </source>
</evidence>
<evidence type="ECO:0000256" key="11">
    <source>
        <dbReference type="ARBA" id="ARBA00023211"/>
    </source>
</evidence>
<feature type="binding site" evidence="13">
    <location>
        <position position="10"/>
    </location>
    <ligand>
        <name>Mg(2+)</name>
        <dbReference type="ChEBI" id="CHEBI:18420"/>
        <label>1</label>
    </ligand>
</feature>
<evidence type="ECO:0000256" key="2">
    <source>
        <dbReference type="ARBA" id="ARBA00005244"/>
    </source>
</evidence>
<dbReference type="Pfam" id="PF22702">
    <property type="entry name" value="Cas9_RuvC"/>
    <property type="match status" value="1"/>
</dbReference>
<dbReference type="HAMAP" id="MF_01480">
    <property type="entry name" value="Cas9"/>
    <property type="match status" value="1"/>
</dbReference>
<feature type="active site" description="For RuvC-like nuclease domain" evidence="13">
    <location>
        <position position="10"/>
    </location>
</feature>
<feature type="binding site" evidence="13">
    <location>
        <position position="772"/>
    </location>
    <ligand>
        <name>Mg(2+)</name>
        <dbReference type="ChEBI" id="CHEBI:18420"/>
        <label>2</label>
    </ligand>
</feature>
<evidence type="ECO:0000256" key="4">
    <source>
        <dbReference type="ARBA" id="ARBA00022723"/>
    </source>
</evidence>
<comment type="domain">
    <text evidence="13">Has 2 endonuclease domains. The discontinuous RuvC-like domain cleaves the target DNA noncomplementary to crRNA while the HNH nuclease domain cleaves the target DNA complementary to crRNA.</text>
</comment>
<evidence type="ECO:0000256" key="12">
    <source>
        <dbReference type="ARBA" id="ARBA00046380"/>
    </source>
</evidence>
<protein>
    <recommendedName>
        <fullName evidence="13">CRISPR-associated endonuclease Cas9</fullName>
        <ecNumber evidence="13">3.1.-.-</ecNumber>
    </recommendedName>
</protein>
<dbReference type="Pfam" id="PF16593">
    <property type="entry name" value="Cas9-BH"/>
    <property type="match status" value="1"/>
</dbReference>
<evidence type="ECO:0000256" key="8">
    <source>
        <dbReference type="ARBA" id="ARBA00022884"/>
    </source>
</evidence>
<dbReference type="InterPro" id="IPR032239">
    <property type="entry name" value="Cas9-BH"/>
</dbReference>
<accession>A0ABU3EVG2</accession>
<keyword evidence="6 13" id="KW-0378">Hydrolase</keyword>
<sequence length="1335" mass="156033">MKKPYTIGLDIGTNSVGYAVQYENYELVKKNMKVHGNGSRQRIKKNFWGVRLFEAGETAEGTRLKRTARRRYTRRRNRLIYLQDIFNEEMNHVDSNFFQRLEDSFFVPEDKRNERHPIFATLEEEVAYHNDFPTIYHLRKFLADTNEQVDLRLVYLAVAHMIKYRGNFLIEGNLSTENSSVEETFKTFLQIYNQTFSLQEDGSLINPVVETTEVSKVLQSRTSRQKKAETVLKLFPNEKSSGTFMQFLKLIVGNQGNFKKTFNLTEDVKLQFSKEEYEEQLEELLASIGDDFAEVFVAAKNVYDAVELSGILTVKDRSTKAKLSASMVKRYDEHKDDLEKLKHFVKEKLPKKYYEIFRDEKKNGYAGYIENGVKQDDFYKYMKKILTGVEGGEYFLDKIDKEEFLRKQRTFDNGVIPHQIHLEELQVILRKQGRHYPFLAENQDKIARILTFRIPYYVGPLAQGNSRFAWLSRKEEAITPWNFAEVIDEGKSATDFIEKMTNYDQYLPDEKVLPKHSLLYEKYMVFNELTKVSYIDDRGVTQNFSSIEKKGIFDELFKKQRKVKLSDLETFLKNQYMIEVIKIDGIEKSFNASYGTYHDLRKIGVREELLNDPKNDELFEEIIKILTVFEDRKMIHEQLSKYADYFEPKVLKNLERRHYTGWGRLSAKLINGIKDKQSKKTILDYLIRDDAMPKNKNRNFMQLINDDALSFKEIIANEQNIQQTEDLHEIVKNLAGSPAIKKGILQSLKIVDEIVGIMGYLPKNIVVEMARENQTTARGQNKSRARQRVIEDAMKELGSNILKEYPLDNVNLRNDRLYLYYLQNGKDMYTGDELNINNLSNYDVDHIIPQSFIKDDSIDNLVLVSSAENRGRKSNSVPSSEVVAKMESYWTLLRRNKLISDRKYNNLTKAKHGGLTDEDKAHFIKRQLVETRQITKNVARILHQRYNVEDQNEETITRIITLKSALTNQFRQIFNFYKIREVNDYHHGHDAYLNGVVAMALLKVYPKLEPEFVYGEYKKFNSFKENKATAKKEFYSNLMRFFKQNEAKIDPESGEILWDQKNVSMVKKVMNYRQMNIVKKTEIQKGGFSKETIQPKGESAKLIARKKGWDTEKYGGYIEPKIAYSVVITYEKGKQKKTAKEIVGITIMDQKRFEEDECQFLTEKGFSNPKVEAKLPKYTLYEVENGRRRLVASATEAQKGNQMVLPNHLMALLHHAKHCEDIDGDSHDYLLEHRADFDELFEYVNEFESAYVLAEKNMQKISELYDQNRESDVKDIARSFLNLMQLNVMGAPADFKFFDTTIPRKRYTSIKELLNATIVSQSVTGLYETHKKLGE</sequence>
<dbReference type="InterPro" id="IPR032240">
    <property type="entry name" value="Cas9_REC"/>
</dbReference>
<keyword evidence="10 13" id="KW-0238">DNA-binding</keyword>
<evidence type="ECO:0000256" key="10">
    <source>
        <dbReference type="ARBA" id="ARBA00023125"/>
    </source>
</evidence>
<dbReference type="InterPro" id="IPR055228">
    <property type="entry name" value="Cas9_RuvC"/>
</dbReference>
<evidence type="ECO:0000256" key="1">
    <source>
        <dbReference type="ARBA" id="ARBA00001946"/>
    </source>
</evidence>
<keyword evidence="8 13" id="KW-0694">RNA-binding</keyword>
<dbReference type="Gene3D" id="1.10.30.50">
    <property type="match status" value="1"/>
</dbReference>